<dbReference type="InterPro" id="IPR047684">
    <property type="entry name" value="Por_som-like"/>
</dbReference>
<dbReference type="Gene3D" id="2.40.160.180">
    <property type="entry name" value="Carbohydrate-selective porin OprB"/>
    <property type="match status" value="1"/>
</dbReference>
<reference evidence="4" key="1">
    <citation type="journal article" date="2020" name="mSystems">
        <title>Genome- and Community-Level Interaction Insights into Carbon Utilization and Element Cycling Functions of Hydrothermarchaeota in Hydrothermal Sediment.</title>
        <authorList>
            <person name="Zhou Z."/>
            <person name="Liu Y."/>
            <person name="Xu W."/>
            <person name="Pan J."/>
            <person name="Luo Z.H."/>
            <person name="Li M."/>
        </authorList>
    </citation>
    <scope>NUCLEOTIDE SEQUENCE [LARGE SCALE GENOMIC DNA]</scope>
    <source>
        <strain evidence="4">SpSt-374</strain>
    </source>
</reference>
<organism evidence="4">
    <name type="scientific">Planktothricoides sp. SpSt-374</name>
    <dbReference type="NCBI Taxonomy" id="2282167"/>
    <lineage>
        <taxon>Bacteria</taxon>
        <taxon>Bacillati</taxon>
        <taxon>Cyanobacteriota</taxon>
        <taxon>Cyanophyceae</taxon>
        <taxon>Oscillatoriophycideae</taxon>
        <taxon>Oscillatoriales</taxon>
        <taxon>Oscillatoriaceae</taxon>
        <taxon>Planktothricoides</taxon>
    </lineage>
</organism>
<dbReference type="InterPro" id="IPR038673">
    <property type="entry name" value="OprB_sf"/>
</dbReference>
<gene>
    <name evidence="4" type="ORF">ENR15_04515</name>
</gene>
<dbReference type="AlphaFoldDB" id="A0A7C3VF97"/>
<dbReference type="EMBL" id="DSPX01000043">
    <property type="protein sequence ID" value="HGF99931.1"/>
    <property type="molecule type" value="Genomic_DNA"/>
</dbReference>
<proteinExistence type="inferred from homology"/>
<dbReference type="GO" id="GO:0008643">
    <property type="term" value="P:carbohydrate transport"/>
    <property type="evidence" value="ECO:0007669"/>
    <property type="project" value="InterPro"/>
</dbReference>
<keyword evidence="2" id="KW-0732">Signal</keyword>
<sequence>MLKKPQILGLAPAIVTAYLAGAANPVNAQQAIPKYEINPANLNVETTLPATPVPIPYPMLQQINQYSQAQQDSSPLERVNSVTELRDVRPTEWAYSALQSLAERYGCLLSYPDDTYRGNRALTRYEFAAGLDACLNVVQRLIQEGTSQIGDSDLSSIRRLQEEFAAELATLRARVDGMEVRTAELEANQFSTTTKLVGEAIFNVAEAFGENIEAETVFHQKVRLNFITSFTGKDQLITRLEFGNIGNSFRDATLTNEGRFAFDGPNNNTVELNRLHYIFPLSENATLSIFANAGGHHFYAPTLNPYLEAGGGGGGALSRFGERNPIFRMNLGGKGVGLKYQFNENVQAYLGYLANEAQFPNQSDGLFNGNYSALGQVVFGNSNFKLGLTYINGYDGQDTRFGFGGTGTNLGNLNPAALGVRSTPISSNSYGLETSLKITPNLIVGGWVGKTNARLIGLGDADIWNYALTLAIPDLGSPGSVGALIVGAEPYLADIDVPGNPDFVDDIPWHVEGFYKYQMTQNIAITPGFIWLASPNQNSQNDDIVIGTLRTTFSF</sequence>
<dbReference type="InterPro" id="IPR007049">
    <property type="entry name" value="Carb-sel_porin_OprB"/>
</dbReference>
<feature type="signal peptide" evidence="2">
    <location>
        <begin position="1"/>
        <end position="28"/>
    </location>
</feature>
<dbReference type="Pfam" id="PF04966">
    <property type="entry name" value="OprB"/>
    <property type="match status" value="1"/>
</dbReference>
<evidence type="ECO:0000256" key="2">
    <source>
        <dbReference type="RuleBase" id="RU363072"/>
    </source>
</evidence>
<feature type="chain" id="PRO_5028505578" evidence="2">
    <location>
        <begin position="29"/>
        <end position="555"/>
    </location>
</feature>
<name>A0A7C3VF97_9CYAN</name>
<evidence type="ECO:0000259" key="3">
    <source>
        <dbReference type="PROSITE" id="PS51272"/>
    </source>
</evidence>
<evidence type="ECO:0000256" key="1">
    <source>
        <dbReference type="ARBA" id="ARBA00008769"/>
    </source>
</evidence>
<dbReference type="GO" id="GO:0015288">
    <property type="term" value="F:porin activity"/>
    <property type="evidence" value="ECO:0007669"/>
    <property type="project" value="InterPro"/>
</dbReference>
<evidence type="ECO:0000313" key="4">
    <source>
        <dbReference type="EMBL" id="HGF99931.1"/>
    </source>
</evidence>
<protein>
    <submittedName>
        <fullName evidence="4">Carbohydrate porin</fullName>
    </submittedName>
</protein>
<dbReference type="InterPro" id="IPR051465">
    <property type="entry name" value="Cell_Envelope_Struct_Comp"/>
</dbReference>
<dbReference type="GO" id="GO:0016020">
    <property type="term" value="C:membrane"/>
    <property type="evidence" value="ECO:0007669"/>
    <property type="project" value="InterPro"/>
</dbReference>
<dbReference type="NCBIfam" id="NF033921">
    <property type="entry name" value="por_somb"/>
    <property type="match status" value="1"/>
</dbReference>
<comment type="caution">
    <text evidence="4">The sequence shown here is derived from an EMBL/GenBank/DDBJ whole genome shotgun (WGS) entry which is preliminary data.</text>
</comment>
<comment type="similarity">
    <text evidence="1 2">Belongs to the OprB family.</text>
</comment>
<dbReference type="PANTHER" id="PTHR43308">
    <property type="entry name" value="OUTER MEMBRANE PROTEIN ALPHA-RELATED"/>
    <property type="match status" value="1"/>
</dbReference>
<dbReference type="InterPro" id="IPR001119">
    <property type="entry name" value="SLH_dom"/>
</dbReference>
<dbReference type="PANTHER" id="PTHR43308:SF1">
    <property type="entry name" value="OUTER MEMBRANE PROTEIN ALPHA"/>
    <property type="match status" value="1"/>
</dbReference>
<feature type="domain" description="SLH" evidence="3">
    <location>
        <begin position="81"/>
        <end position="145"/>
    </location>
</feature>
<dbReference type="PROSITE" id="PS51272">
    <property type="entry name" value="SLH"/>
    <property type="match status" value="1"/>
</dbReference>
<accession>A0A7C3VF97</accession>